<evidence type="ECO:0000313" key="2">
    <source>
        <dbReference type="Proteomes" id="UP001608902"/>
    </source>
</evidence>
<sequence length="142" mass="16723">MESTTILFHRLSRSTHFLFFTHRSCIIFHRSFEDTIPNNPSPRRGRAPHPIPLITVCLEIVSLSFFFSNSSIRMTTDIRLIYDIGMWIKRLSTNGGIHRLNNCKLIIVLKLENDENSLFRLIRTLSIETINKYTMYLQCKYI</sequence>
<protein>
    <submittedName>
        <fullName evidence="1">Uncharacterized protein</fullName>
    </submittedName>
</protein>
<dbReference type="AlphaFoldDB" id="A0ABD6EYZ6"/>
<proteinExistence type="predicted"/>
<name>A0ABD6EYZ6_9BILA</name>
<gene>
    <name evidence="1" type="ORF">AB6A40_011310</name>
</gene>
<dbReference type="EMBL" id="JBGFUD010019106">
    <property type="protein sequence ID" value="MFH4984601.1"/>
    <property type="molecule type" value="Genomic_DNA"/>
</dbReference>
<comment type="caution">
    <text evidence="1">The sequence shown here is derived from an EMBL/GenBank/DDBJ whole genome shotgun (WGS) entry which is preliminary data.</text>
</comment>
<accession>A0ABD6EYZ6</accession>
<evidence type="ECO:0000313" key="1">
    <source>
        <dbReference type="EMBL" id="MFH4984601.1"/>
    </source>
</evidence>
<dbReference type="Proteomes" id="UP001608902">
    <property type="component" value="Unassembled WGS sequence"/>
</dbReference>
<keyword evidence="2" id="KW-1185">Reference proteome</keyword>
<organism evidence="1 2">
    <name type="scientific">Gnathostoma spinigerum</name>
    <dbReference type="NCBI Taxonomy" id="75299"/>
    <lineage>
        <taxon>Eukaryota</taxon>
        <taxon>Metazoa</taxon>
        <taxon>Ecdysozoa</taxon>
        <taxon>Nematoda</taxon>
        <taxon>Chromadorea</taxon>
        <taxon>Rhabditida</taxon>
        <taxon>Spirurina</taxon>
        <taxon>Gnathostomatomorpha</taxon>
        <taxon>Gnathostomatoidea</taxon>
        <taxon>Gnathostomatidae</taxon>
        <taxon>Gnathostoma</taxon>
    </lineage>
</organism>
<reference evidence="1 2" key="1">
    <citation type="submission" date="2024-08" db="EMBL/GenBank/DDBJ databases">
        <title>Gnathostoma spinigerum genome.</title>
        <authorList>
            <person name="Gonzalez-Bertolin B."/>
            <person name="Monzon S."/>
            <person name="Zaballos A."/>
            <person name="Jimenez P."/>
            <person name="Dekumyoy P."/>
            <person name="Varona S."/>
            <person name="Cuesta I."/>
            <person name="Sumanam S."/>
            <person name="Adisakwattana P."/>
            <person name="Gasser R.B."/>
            <person name="Hernandez-Gonzalez A."/>
            <person name="Young N.D."/>
            <person name="Perteguer M.J."/>
        </authorList>
    </citation>
    <scope>NUCLEOTIDE SEQUENCE [LARGE SCALE GENOMIC DNA]</scope>
    <source>
        <strain evidence="1">AL3</strain>
        <tissue evidence="1">Liver</tissue>
    </source>
</reference>